<feature type="transmembrane region" description="Helical" evidence="12">
    <location>
        <begin position="117"/>
        <end position="136"/>
    </location>
</feature>
<evidence type="ECO:0000313" key="14">
    <source>
        <dbReference type="Proteomes" id="UP000624404"/>
    </source>
</evidence>
<keyword evidence="8" id="KW-0325">Glycoprotein</keyword>
<evidence type="ECO:0000256" key="2">
    <source>
        <dbReference type="ARBA" id="ARBA00006175"/>
    </source>
</evidence>
<evidence type="ECO:0000256" key="6">
    <source>
        <dbReference type="ARBA" id="ARBA00022989"/>
    </source>
</evidence>
<keyword evidence="6 12" id="KW-1133">Transmembrane helix</keyword>
<feature type="region of interest" description="Disordered" evidence="11">
    <location>
        <begin position="341"/>
        <end position="444"/>
    </location>
</feature>
<keyword evidence="5" id="KW-0677">Repeat</keyword>
<dbReference type="GO" id="GO:0005886">
    <property type="term" value="C:plasma membrane"/>
    <property type="evidence" value="ECO:0007669"/>
    <property type="project" value="TreeGrafter"/>
</dbReference>
<dbReference type="EMBL" id="CAJHIA010000030">
    <property type="protein sequence ID" value="CAD6447712.1"/>
    <property type="molecule type" value="Genomic_DNA"/>
</dbReference>
<dbReference type="FunFam" id="1.20.1080.10:FF:000024">
    <property type="entry name" value="MIP aquaporin (Eurofung)"/>
    <property type="match status" value="1"/>
</dbReference>
<evidence type="ECO:0000256" key="1">
    <source>
        <dbReference type="ARBA" id="ARBA00004141"/>
    </source>
</evidence>
<evidence type="ECO:0000256" key="4">
    <source>
        <dbReference type="ARBA" id="ARBA00022692"/>
    </source>
</evidence>
<dbReference type="AlphaFoldDB" id="A0A8H2VZR8"/>
<keyword evidence="3 10" id="KW-0813">Transport</keyword>
<keyword evidence="4 10" id="KW-0812">Transmembrane</keyword>
<feature type="compositionally biased region" description="Basic and acidic residues" evidence="11">
    <location>
        <begin position="401"/>
        <end position="411"/>
    </location>
</feature>
<feature type="transmembrane region" description="Helical" evidence="12">
    <location>
        <begin position="204"/>
        <end position="223"/>
    </location>
</feature>
<proteinExistence type="inferred from homology"/>
<dbReference type="Proteomes" id="UP000624404">
    <property type="component" value="Unassembled WGS sequence"/>
</dbReference>
<comment type="catalytic activity">
    <reaction evidence="9">
        <text>H2O(in) = H2O(out)</text>
        <dbReference type="Rhea" id="RHEA:29667"/>
        <dbReference type="ChEBI" id="CHEBI:15377"/>
    </reaction>
</comment>
<evidence type="ECO:0000313" key="13">
    <source>
        <dbReference type="EMBL" id="CAD6447712.1"/>
    </source>
</evidence>
<dbReference type="PANTHER" id="PTHR19139">
    <property type="entry name" value="AQUAPORIN TRANSPORTER"/>
    <property type="match status" value="1"/>
</dbReference>
<comment type="caution">
    <text evidence="13">The sequence shown here is derived from an EMBL/GenBank/DDBJ whole genome shotgun (WGS) entry which is preliminary data.</text>
</comment>
<dbReference type="InterPro" id="IPR000425">
    <property type="entry name" value="MIP"/>
</dbReference>
<dbReference type="Gene3D" id="1.20.1080.10">
    <property type="entry name" value="Glycerol uptake facilitator protein"/>
    <property type="match status" value="1"/>
</dbReference>
<feature type="transmembrane region" description="Helical" evidence="12">
    <location>
        <begin position="230"/>
        <end position="252"/>
    </location>
</feature>
<evidence type="ECO:0000256" key="7">
    <source>
        <dbReference type="ARBA" id="ARBA00023136"/>
    </source>
</evidence>
<evidence type="ECO:0000256" key="11">
    <source>
        <dbReference type="SAM" id="MobiDB-lite"/>
    </source>
</evidence>
<accession>A0A8H2VZR8</accession>
<dbReference type="InterPro" id="IPR023271">
    <property type="entry name" value="Aquaporin-like"/>
</dbReference>
<dbReference type="CDD" id="cd00333">
    <property type="entry name" value="MIP"/>
    <property type="match status" value="1"/>
</dbReference>
<sequence length="444" mass="47315">MNINEPRRGGGFVLPFFNDSKKSREPHAGRDSLQSNRNHYTGWIPGTVSYTTTPLRHGHRWLHSHDKIRNHFVATTAEFAGTTLFLFFAFAGTQVALLATPANNSNIVGTPSDPAQLLYIALSFGFSLAVNAWVFFRISGGLFNPAVTVGMCLVGALPYSRGLFLFIAQIVGGITAAALVSALFPGPITFRTTLGGGTSIVRGLFIEMFLTAQLVLTIFMLAAEKHKGTFIAPIGIGLALFIAELTGLYFTGGSVNPARSFGPSVVSGQFPGYHWIYWLGPFLGAILASAFYKFIKVLEYETANPGQDAGRVGETFDPQAHAINKGNFAEEGMVGRELDESGASHVHGSDKNFGTPKEYGTQRRPFSDSPAPPHPNDQFAGLNEGGMHEDEFATGGNNGVRGDRKVKRDSEGTLVDNGNGKKTTMRGGAGVMESGANGSGGATG</sequence>
<dbReference type="Pfam" id="PF00230">
    <property type="entry name" value="MIP"/>
    <property type="match status" value="1"/>
</dbReference>
<comment type="subcellular location">
    <subcellularLocation>
        <location evidence="1">Membrane</location>
        <topology evidence="1">Multi-pass membrane protein</topology>
    </subcellularLocation>
</comment>
<dbReference type="SUPFAM" id="SSF81338">
    <property type="entry name" value="Aquaporin-like"/>
    <property type="match status" value="1"/>
</dbReference>
<evidence type="ECO:0000256" key="5">
    <source>
        <dbReference type="ARBA" id="ARBA00022737"/>
    </source>
</evidence>
<evidence type="ECO:0000256" key="10">
    <source>
        <dbReference type="RuleBase" id="RU000477"/>
    </source>
</evidence>
<feature type="transmembrane region" description="Helical" evidence="12">
    <location>
        <begin position="72"/>
        <end position="97"/>
    </location>
</feature>
<evidence type="ECO:0000256" key="3">
    <source>
        <dbReference type="ARBA" id="ARBA00022448"/>
    </source>
</evidence>
<keyword evidence="14" id="KW-1185">Reference proteome</keyword>
<dbReference type="OrthoDB" id="3222at2759"/>
<dbReference type="GO" id="GO:0015250">
    <property type="term" value="F:water channel activity"/>
    <property type="evidence" value="ECO:0007669"/>
    <property type="project" value="TreeGrafter"/>
</dbReference>
<dbReference type="PRINTS" id="PR00783">
    <property type="entry name" value="MINTRINSICP"/>
</dbReference>
<gene>
    <name evidence="13" type="ORF">SCLTRI_LOCUS7504</name>
</gene>
<name>A0A8H2VZR8_9HELO</name>
<dbReference type="InterPro" id="IPR034294">
    <property type="entry name" value="Aquaporin_transptr"/>
</dbReference>
<protein>
    <submittedName>
        <fullName evidence="13">89dced7b-3780-4c0e-8c4c-7906229371d3</fullName>
    </submittedName>
</protein>
<feature type="compositionally biased region" description="Basic and acidic residues" evidence="11">
    <location>
        <begin position="19"/>
        <end position="30"/>
    </location>
</feature>
<dbReference type="PANTHER" id="PTHR19139:SF199">
    <property type="entry name" value="MIP17260P"/>
    <property type="match status" value="1"/>
</dbReference>
<feature type="region of interest" description="Disordered" evidence="11">
    <location>
        <begin position="1"/>
        <end position="35"/>
    </location>
</feature>
<comment type="similarity">
    <text evidence="2 10">Belongs to the MIP/aquaporin (TC 1.A.8) family.</text>
</comment>
<feature type="transmembrane region" description="Helical" evidence="12">
    <location>
        <begin position="272"/>
        <end position="292"/>
    </location>
</feature>
<keyword evidence="7 12" id="KW-0472">Membrane</keyword>
<organism evidence="13 14">
    <name type="scientific">Sclerotinia trifoliorum</name>
    <dbReference type="NCBI Taxonomy" id="28548"/>
    <lineage>
        <taxon>Eukaryota</taxon>
        <taxon>Fungi</taxon>
        <taxon>Dikarya</taxon>
        <taxon>Ascomycota</taxon>
        <taxon>Pezizomycotina</taxon>
        <taxon>Leotiomycetes</taxon>
        <taxon>Helotiales</taxon>
        <taxon>Sclerotiniaceae</taxon>
        <taxon>Sclerotinia</taxon>
    </lineage>
</organism>
<evidence type="ECO:0000256" key="8">
    <source>
        <dbReference type="ARBA" id="ARBA00023180"/>
    </source>
</evidence>
<evidence type="ECO:0000256" key="12">
    <source>
        <dbReference type="SAM" id="Phobius"/>
    </source>
</evidence>
<evidence type="ECO:0000256" key="9">
    <source>
        <dbReference type="ARBA" id="ARBA00034651"/>
    </source>
</evidence>
<reference evidence="13" key="1">
    <citation type="submission" date="2020-10" db="EMBL/GenBank/DDBJ databases">
        <authorList>
            <person name="Kusch S."/>
        </authorList>
    </citation>
    <scope>NUCLEOTIDE SEQUENCE</scope>
    <source>
        <strain evidence="13">SwB9</strain>
    </source>
</reference>
<feature type="transmembrane region" description="Helical" evidence="12">
    <location>
        <begin position="163"/>
        <end position="184"/>
    </location>
</feature>